<dbReference type="EMBL" id="JADGMQ010000019">
    <property type="protein sequence ID" value="MBI1622636.1"/>
    <property type="molecule type" value="Genomic_DNA"/>
</dbReference>
<feature type="region of interest" description="Disordered" evidence="1">
    <location>
        <begin position="1"/>
        <end position="30"/>
    </location>
</feature>
<organism evidence="2 3">
    <name type="scientific">Aquamicrobium zhengzhouense</name>
    <dbReference type="NCBI Taxonomy" id="2781738"/>
    <lineage>
        <taxon>Bacteria</taxon>
        <taxon>Pseudomonadati</taxon>
        <taxon>Pseudomonadota</taxon>
        <taxon>Alphaproteobacteria</taxon>
        <taxon>Hyphomicrobiales</taxon>
        <taxon>Phyllobacteriaceae</taxon>
        <taxon>Aquamicrobium</taxon>
    </lineage>
</organism>
<feature type="compositionally biased region" description="Basic and acidic residues" evidence="1">
    <location>
        <begin position="15"/>
        <end position="30"/>
    </location>
</feature>
<reference evidence="2 3" key="1">
    <citation type="submission" date="2020-10" db="EMBL/GenBank/DDBJ databases">
        <title>Aquamicrobium zhengzhouensis sp. nov., a exopolysaccharide producing bacterium isolated from farmland soil.</title>
        <authorList>
            <person name="Wang X."/>
        </authorList>
    </citation>
    <scope>NUCLEOTIDE SEQUENCE [LARGE SCALE GENOMIC DNA]</scope>
    <source>
        <strain evidence="3">cd-1</strain>
    </source>
</reference>
<evidence type="ECO:0000313" key="2">
    <source>
        <dbReference type="EMBL" id="MBI1622636.1"/>
    </source>
</evidence>
<evidence type="ECO:0000313" key="3">
    <source>
        <dbReference type="Proteomes" id="UP000601789"/>
    </source>
</evidence>
<accession>A0ABS0SHC0</accession>
<keyword evidence="3" id="KW-1185">Reference proteome</keyword>
<gene>
    <name evidence="2" type="ORF">IOD40_18430</name>
</gene>
<dbReference type="Proteomes" id="UP000601789">
    <property type="component" value="Unassembled WGS sequence"/>
</dbReference>
<name>A0ABS0SHC0_9HYPH</name>
<proteinExistence type="predicted"/>
<protein>
    <submittedName>
        <fullName evidence="2">Uncharacterized protein</fullName>
    </submittedName>
</protein>
<comment type="caution">
    <text evidence="2">The sequence shown here is derived from an EMBL/GenBank/DDBJ whole genome shotgun (WGS) entry which is preliminary data.</text>
</comment>
<evidence type="ECO:0000256" key="1">
    <source>
        <dbReference type="SAM" id="MobiDB-lite"/>
    </source>
</evidence>
<sequence>MAETMTARRKKQRERQRQYRERLKEQKRPSRDDVARALLHFAITENLKNGRIEEVNLLLDRLVDDLTQQGFDARATHEVLDALVEKYRRGWDFQRKRHLEITGQGDQGDQDSDR</sequence>
<dbReference type="RefSeq" id="WP_198478169.1">
    <property type="nucleotide sequence ID" value="NZ_JADGMQ010000019.1"/>
</dbReference>